<evidence type="ECO:0000256" key="13">
    <source>
        <dbReference type="ARBA" id="ARBA00032493"/>
    </source>
</evidence>
<evidence type="ECO:0000256" key="6">
    <source>
        <dbReference type="ARBA" id="ARBA00022630"/>
    </source>
</evidence>
<evidence type="ECO:0000256" key="11">
    <source>
        <dbReference type="ARBA" id="ARBA00029939"/>
    </source>
</evidence>
<comment type="catalytic activity">
    <reaction evidence="15">
        <text>L-lysine + NADPH + O2 = N(6)-hydroxy-L-lysine + NADP(+) + H2O</text>
        <dbReference type="Rhea" id="RHEA:23228"/>
        <dbReference type="ChEBI" id="CHEBI:15377"/>
        <dbReference type="ChEBI" id="CHEBI:15379"/>
        <dbReference type="ChEBI" id="CHEBI:32551"/>
        <dbReference type="ChEBI" id="CHEBI:57783"/>
        <dbReference type="ChEBI" id="CHEBI:57820"/>
        <dbReference type="ChEBI" id="CHEBI:58349"/>
        <dbReference type="EC" id="1.14.13.59"/>
    </reaction>
</comment>
<comment type="similarity">
    <text evidence="3">Belongs to the lysine N(6)-hydroxylase/L-ornithine N(5)-oxygenase family.</text>
</comment>
<keyword evidence="7" id="KW-0274">FAD</keyword>
<reference evidence="16 17" key="1">
    <citation type="submission" date="2022-10" db="EMBL/GenBank/DDBJ databases">
        <title>The complete genomes of actinobacterial strains from the NBC collection.</title>
        <authorList>
            <person name="Joergensen T.S."/>
            <person name="Alvarez Arevalo M."/>
            <person name="Sterndorff E.B."/>
            <person name="Faurdal D."/>
            <person name="Vuksanovic O."/>
            <person name="Mourched A.-S."/>
            <person name="Charusanti P."/>
            <person name="Shaw S."/>
            <person name="Blin K."/>
            <person name="Weber T."/>
        </authorList>
    </citation>
    <scope>NUCLEOTIDE SEQUENCE [LARGE SCALE GENOMIC DNA]</scope>
    <source>
        <strain evidence="16 17">NBC_00319</strain>
    </source>
</reference>
<dbReference type="EMBL" id="CP108021">
    <property type="protein sequence ID" value="WUM19241.1"/>
    <property type="molecule type" value="Genomic_DNA"/>
</dbReference>
<evidence type="ECO:0000256" key="1">
    <source>
        <dbReference type="ARBA" id="ARBA00001974"/>
    </source>
</evidence>
<comment type="pathway">
    <text evidence="2">Siderophore biosynthesis; mycobactin biosynthesis.</text>
</comment>
<evidence type="ECO:0000256" key="5">
    <source>
        <dbReference type="ARBA" id="ARBA00016406"/>
    </source>
</evidence>
<dbReference type="InterPro" id="IPR025700">
    <property type="entry name" value="Lys/Orn_oxygenase"/>
</dbReference>
<dbReference type="EC" id="1.14.13.59" evidence="4"/>
<evidence type="ECO:0000256" key="3">
    <source>
        <dbReference type="ARBA" id="ARBA00007588"/>
    </source>
</evidence>
<keyword evidence="17" id="KW-1185">Reference proteome</keyword>
<dbReference type="InterPro" id="IPR036188">
    <property type="entry name" value="FAD/NAD-bd_sf"/>
</dbReference>
<proteinExistence type="inferred from homology"/>
<sequence length="450" mass="49563">MSTEFPRSVDVLAIGCGPFNLGLAALASTVDDLDLLVVDARPEFRWHPGLMFDDATLQVSFLSDLVSLVEPTHPMSFLAYLADVDRLYPFLVRENFFPTRIEYEAYLLWVVERLGSLRWDTSVSEVHFDPETDSFRVIVTSGGQRSTIHAAHVVCGVGTEPHLPPSLSTGEARSPSLIHSGEYLDHRARAHAAEAVTVIGSGQSGAEIVVDLLEANLGGGPAVRWWTRTGWFAPLDFTKLSLEMTTPAYMDYFHSLPEQTRDTVRAGHWQFHKGISADTLERLHDLLYRRQLAGKLPPVQLRVGVSVTGLEAQPDERLRIHARHDDTGATIAHTADLVVAATGYRPRSTAFLDPLDGLMERDSRGRPVIDNDHSVVMREGLERRLFVANAEEHSHGVSSPNLDIGAVRNARILNAVTGREVYRLPGHTAFTTFGPDDDEVVDAAAPQVGT</sequence>
<evidence type="ECO:0000313" key="16">
    <source>
        <dbReference type="EMBL" id="WUM19241.1"/>
    </source>
</evidence>
<evidence type="ECO:0000256" key="14">
    <source>
        <dbReference type="ARBA" id="ARBA00032738"/>
    </source>
</evidence>
<dbReference type="Proteomes" id="UP001432128">
    <property type="component" value="Chromosome"/>
</dbReference>
<evidence type="ECO:0000313" key="17">
    <source>
        <dbReference type="Proteomes" id="UP001432128"/>
    </source>
</evidence>
<evidence type="ECO:0000256" key="10">
    <source>
        <dbReference type="ARBA" id="ARBA00023033"/>
    </source>
</evidence>
<dbReference type="GO" id="GO:0047091">
    <property type="term" value="F:L-lysine 6-monooxygenase (NADPH) activity"/>
    <property type="evidence" value="ECO:0007669"/>
    <property type="project" value="UniProtKB-EC"/>
</dbReference>
<dbReference type="PANTHER" id="PTHR42802">
    <property type="entry name" value="MONOOXYGENASE"/>
    <property type="match status" value="1"/>
</dbReference>
<accession>A0AAU4JZL8</accession>
<dbReference type="RefSeq" id="WP_328856776.1">
    <property type="nucleotide sequence ID" value="NZ_CP108021.1"/>
</dbReference>
<keyword evidence="8" id="KW-0521">NADP</keyword>
<evidence type="ECO:0000256" key="4">
    <source>
        <dbReference type="ARBA" id="ARBA00013076"/>
    </source>
</evidence>
<dbReference type="KEGG" id="whr:OG579_16205"/>
<organism evidence="16 17">
    <name type="scientific">Williamsia herbipolensis</name>
    <dbReference type="NCBI Taxonomy" id="1603258"/>
    <lineage>
        <taxon>Bacteria</taxon>
        <taxon>Bacillati</taxon>
        <taxon>Actinomycetota</taxon>
        <taxon>Actinomycetes</taxon>
        <taxon>Mycobacteriales</taxon>
        <taxon>Nocardiaceae</taxon>
        <taxon>Williamsia</taxon>
    </lineage>
</organism>
<dbReference type="AlphaFoldDB" id="A0AAU4JZL8"/>
<evidence type="ECO:0000256" key="8">
    <source>
        <dbReference type="ARBA" id="ARBA00022857"/>
    </source>
</evidence>
<comment type="cofactor">
    <cofactor evidence="1">
        <name>FAD</name>
        <dbReference type="ChEBI" id="CHEBI:57692"/>
    </cofactor>
</comment>
<evidence type="ECO:0000256" key="12">
    <source>
        <dbReference type="ARBA" id="ARBA00031158"/>
    </source>
</evidence>
<gene>
    <name evidence="16" type="ORF">OG579_16205</name>
</gene>
<dbReference type="Gene3D" id="3.50.50.60">
    <property type="entry name" value="FAD/NAD(P)-binding domain"/>
    <property type="match status" value="1"/>
</dbReference>
<evidence type="ECO:0000256" key="7">
    <source>
        <dbReference type="ARBA" id="ARBA00022827"/>
    </source>
</evidence>
<evidence type="ECO:0000256" key="2">
    <source>
        <dbReference type="ARBA" id="ARBA00005102"/>
    </source>
</evidence>
<keyword evidence="10 16" id="KW-0503">Monooxygenase</keyword>
<keyword evidence="6" id="KW-0285">Flavoprotein</keyword>
<keyword evidence="9" id="KW-0560">Oxidoreductase</keyword>
<name>A0AAU4JZL8_9NOCA</name>
<protein>
    <recommendedName>
        <fullName evidence="5">L-lysine N6-monooxygenase MbtG</fullName>
        <ecNumber evidence="4">1.14.13.59</ecNumber>
    </recommendedName>
    <alternativeName>
        <fullName evidence="14">Lysine 6-N-hydroxylase</fullName>
    </alternativeName>
    <alternativeName>
        <fullName evidence="13">Lysine N6-hydroxylase</fullName>
    </alternativeName>
    <alternativeName>
        <fullName evidence="11">Lysine-N-oxygenase</fullName>
    </alternativeName>
    <alternativeName>
        <fullName evidence="12">Mycobactin synthase protein G</fullName>
    </alternativeName>
</protein>
<evidence type="ECO:0000256" key="15">
    <source>
        <dbReference type="ARBA" id="ARBA00048407"/>
    </source>
</evidence>
<dbReference type="PANTHER" id="PTHR42802:SF1">
    <property type="entry name" value="L-ORNITHINE N(5)-MONOOXYGENASE"/>
    <property type="match status" value="1"/>
</dbReference>
<evidence type="ECO:0000256" key="9">
    <source>
        <dbReference type="ARBA" id="ARBA00023002"/>
    </source>
</evidence>
<dbReference type="SUPFAM" id="SSF51905">
    <property type="entry name" value="FAD/NAD(P)-binding domain"/>
    <property type="match status" value="2"/>
</dbReference>
<dbReference type="Pfam" id="PF13434">
    <property type="entry name" value="Lys_Orn_oxgnase"/>
    <property type="match status" value="1"/>
</dbReference>